<reference evidence="1 2" key="1">
    <citation type="submission" date="2019-04" db="EMBL/GenBank/DDBJ databases">
        <title>Friends and foes A comparative genomics study of 23 Aspergillus species from section Flavi.</title>
        <authorList>
            <consortium name="DOE Joint Genome Institute"/>
            <person name="Kjaerbolling I."/>
            <person name="Vesth T."/>
            <person name="Frisvad J.C."/>
            <person name="Nybo J.L."/>
            <person name="Theobald S."/>
            <person name="Kildgaard S."/>
            <person name="Isbrandt T."/>
            <person name="Kuo A."/>
            <person name="Sato A."/>
            <person name="Lyhne E.K."/>
            <person name="Kogle M.E."/>
            <person name="Wiebenga A."/>
            <person name="Kun R.S."/>
            <person name="Lubbers R.J."/>
            <person name="Makela M.R."/>
            <person name="Barry K."/>
            <person name="Chovatia M."/>
            <person name="Clum A."/>
            <person name="Daum C."/>
            <person name="Haridas S."/>
            <person name="He G."/>
            <person name="LaButti K."/>
            <person name="Lipzen A."/>
            <person name="Mondo S."/>
            <person name="Riley R."/>
            <person name="Salamov A."/>
            <person name="Simmons B.A."/>
            <person name="Magnuson J.K."/>
            <person name="Henrissat B."/>
            <person name="Mortensen U.H."/>
            <person name="Larsen T.O."/>
            <person name="Devries R.P."/>
            <person name="Grigoriev I.V."/>
            <person name="Machida M."/>
            <person name="Baker S.E."/>
            <person name="Andersen M.R."/>
        </authorList>
    </citation>
    <scope>NUCLEOTIDE SEQUENCE [LARGE SCALE GENOMIC DNA]</scope>
    <source>
        <strain evidence="1 2">CBS 117625</strain>
    </source>
</reference>
<dbReference type="OrthoDB" id="417697at2759"/>
<dbReference type="RefSeq" id="XP_031915542.1">
    <property type="nucleotide sequence ID" value="XM_032057060.1"/>
</dbReference>
<name>A0A5N6T069_ASPPS</name>
<organism evidence="1 2">
    <name type="scientific">Aspergillus pseudotamarii</name>
    <dbReference type="NCBI Taxonomy" id="132259"/>
    <lineage>
        <taxon>Eukaryota</taxon>
        <taxon>Fungi</taxon>
        <taxon>Dikarya</taxon>
        <taxon>Ascomycota</taxon>
        <taxon>Pezizomycotina</taxon>
        <taxon>Eurotiomycetes</taxon>
        <taxon>Eurotiomycetidae</taxon>
        <taxon>Eurotiales</taxon>
        <taxon>Aspergillaceae</taxon>
        <taxon>Aspergillus</taxon>
        <taxon>Aspergillus subgen. Circumdati</taxon>
    </lineage>
</organism>
<dbReference type="EMBL" id="ML743566">
    <property type="protein sequence ID" value="KAE8139479.1"/>
    <property type="molecule type" value="Genomic_DNA"/>
</dbReference>
<dbReference type="InterPro" id="IPR029063">
    <property type="entry name" value="SAM-dependent_MTases_sf"/>
</dbReference>
<accession>A0A5N6T069</accession>
<dbReference type="GeneID" id="43641270"/>
<dbReference type="Gene3D" id="3.40.50.150">
    <property type="entry name" value="Vaccinia Virus protein VP39"/>
    <property type="match status" value="1"/>
</dbReference>
<protein>
    <recommendedName>
        <fullName evidence="3">Methyltransferase domain-containing protein</fullName>
    </recommendedName>
</protein>
<gene>
    <name evidence="1" type="ORF">BDV38DRAFT_269962</name>
</gene>
<dbReference type="AlphaFoldDB" id="A0A5N6T069"/>
<evidence type="ECO:0008006" key="3">
    <source>
        <dbReference type="Google" id="ProtNLM"/>
    </source>
</evidence>
<evidence type="ECO:0000313" key="2">
    <source>
        <dbReference type="Proteomes" id="UP000325672"/>
    </source>
</evidence>
<dbReference type="SUPFAM" id="SSF53335">
    <property type="entry name" value="S-adenosyl-L-methionine-dependent methyltransferases"/>
    <property type="match status" value="2"/>
</dbReference>
<keyword evidence="2" id="KW-1185">Reference proteome</keyword>
<dbReference type="Proteomes" id="UP000325672">
    <property type="component" value="Unassembled WGS sequence"/>
</dbReference>
<proteinExistence type="predicted"/>
<evidence type="ECO:0000313" key="1">
    <source>
        <dbReference type="EMBL" id="KAE8139479.1"/>
    </source>
</evidence>
<sequence length="235" mass="26420">MAGADSYPLGRDIFHSVRLDAQHLLRRLHTGYIVYPCIPINDNLRIAELGTGTGVWLFAAAKYLPPTTQLDGFDISHEQFPLKEQCPPTLRFDKMDSFVDPPATLLDQYDVVHLPMWASVGETAKQFAAGINKLFGWVGLDYREIGFRLIAFERQQFQNNLINVCTNMHLLALHEILQGLRQSCPPEGILEHEIALHHLLPVERKGVMHNWSPVLLVSILGIHGGEGLENNDRVG</sequence>